<reference evidence="1 2" key="1">
    <citation type="submission" date="2016-04" db="EMBL/GenBank/DDBJ databases">
        <authorList>
            <person name="Evans L.H."/>
            <person name="Alamgir A."/>
            <person name="Owens N."/>
            <person name="Weber N.D."/>
            <person name="Virtaneva K."/>
            <person name="Barbian K."/>
            <person name="Babar A."/>
            <person name="Rosenke K."/>
        </authorList>
    </citation>
    <scope>NUCLEOTIDE SEQUENCE [LARGE SCALE GENOMIC DNA]</scope>
    <source>
        <strain evidence="1 2">IFM 0406</strain>
    </source>
</reference>
<accession>A0A164HHI9</accession>
<keyword evidence="2" id="KW-1185">Reference proteome</keyword>
<evidence type="ECO:0000313" key="2">
    <source>
        <dbReference type="Proteomes" id="UP000076512"/>
    </source>
</evidence>
<comment type="caution">
    <text evidence="1">The sequence shown here is derived from an EMBL/GenBank/DDBJ whole genome shotgun (WGS) entry which is preliminary data.</text>
</comment>
<evidence type="ECO:0000313" key="1">
    <source>
        <dbReference type="EMBL" id="KZM68519.1"/>
    </source>
</evidence>
<organism evidence="1 2">
    <name type="scientific">Nocardia terpenica</name>
    <dbReference type="NCBI Taxonomy" id="455432"/>
    <lineage>
        <taxon>Bacteria</taxon>
        <taxon>Bacillati</taxon>
        <taxon>Actinomycetota</taxon>
        <taxon>Actinomycetes</taxon>
        <taxon>Mycobacteriales</taxon>
        <taxon>Nocardiaceae</taxon>
        <taxon>Nocardia</taxon>
    </lineage>
</organism>
<dbReference type="Proteomes" id="UP000076512">
    <property type="component" value="Unassembled WGS sequence"/>
</dbReference>
<proteinExistence type="predicted"/>
<protein>
    <submittedName>
        <fullName evidence="1">Uncharacterized protein</fullName>
    </submittedName>
</protein>
<name>A0A164HHI9_9NOCA</name>
<gene>
    <name evidence="1" type="ORF">AWN90_11670</name>
</gene>
<dbReference type="AlphaFoldDB" id="A0A164HHI9"/>
<sequence length="63" mass="6779">MADDYRRWSADDIIEDAIIEDEEPLAGLTDVIRTALRPTGGHCPRCGGGIGFTCKRCGLEGIA</sequence>
<dbReference type="EMBL" id="LWGR01000021">
    <property type="protein sequence ID" value="KZM68519.1"/>
    <property type="molecule type" value="Genomic_DNA"/>
</dbReference>
<dbReference type="RefSeq" id="WP_067580195.1">
    <property type="nucleotide sequence ID" value="NZ_JABMCZ010000002.1"/>
</dbReference>